<accession>A0A1F6N1Q4</accession>
<dbReference type="AlphaFoldDB" id="A0A1F6N1Q4"/>
<organism evidence="2 3">
    <name type="scientific">Candidatus Magasanikbacteria bacterium RIFCSPLOWO2_01_FULL_40_15</name>
    <dbReference type="NCBI Taxonomy" id="1798686"/>
    <lineage>
        <taxon>Bacteria</taxon>
        <taxon>Candidatus Magasanikiibacteriota</taxon>
    </lineage>
</organism>
<dbReference type="EMBL" id="MFQH01000021">
    <property type="protein sequence ID" value="OGH77926.1"/>
    <property type="molecule type" value="Genomic_DNA"/>
</dbReference>
<proteinExistence type="predicted"/>
<feature type="region of interest" description="Disordered" evidence="1">
    <location>
        <begin position="1"/>
        <end position="34"/>
    </location>
</feature>
<comment type="caution">
    <text evidence="2">The sequence shown here is derived from an EMBL/GenBank/DDBJ whole genome shotgun (WGS) entry which is preliminary data.</text>
</comment>
<evidence type="ECO:0000256" key="1">
    <source>
        <dbReference type="SAM" id="MobiDB-lite"/>
    </source>
</evidence>
<reference evidence="2 3" key="1">
    <citation type="journal article" date="2016" name="Nat. Commun.">
        <title>Thousands of microbial genomes shed light on interconnected biogeochemical processes in an aquifer system.</title>
        <authorList>
            <person name="Anantharaman K."/>
            <person name="Brown C.T."/>
            <person name="Hug L.A."/>
            <person name="Sharon I."/>
            <person name="Castelle C.J."/>
            <person name="Probst A.J."/>
            <person name="Thomas B.C."/>
            <person name="Singh A."/>
            <person name="Wilkins M.J."/>
            <person name="Karaoz U."/>
            <person name="Brodie E.L."/>
            <person name="Williams K.H."/>
            <person name="Hubbard S.S."/>
            <person name="Banfield J.F."/>
        </authorList>
    </citation>
    <scope>NUCLEOTIDE SEQUENCE [LARGE SCALE GENOMIC DNA]</scope>
</reference>
<protein>
    <submittedName>
        <fullName evidence="2">Uncharacterized protein</fullName>
    </submittedName>
</protein>
<evidence type="ECO:0000313" key="3">
    <source>
        <dbReference type="Proteomes" id="UP000177040"/>
    </source>
</evidence>
<name>A0A1F6N1Q4_9BACT</name>
<gene>
    <name evidence="2" type="ORF">A2983_00385</name>
</gene>
<sequence>MSHLVDGSGESDHAEKSTPTESPPELPQTAEESHQTVAEILAELEKNIPKLDNYLSFQKMGILFSRHEVLQNRLKSVRKRLATNQYEGNVDENDRTQVENFQKENENEITDITQNLESLNNEIDLLLPLAKKQGEQCLGQANASVEELTELKKNKTIGDREKIQDVLKKMRNNIISVVKNDLRRIEEWPNKKEIESTNTLSRDEIPTLREENFSGSFTSNKDHVSLLTSDREIIPSLQVRLDVNENYLKNISAQRNLPEDKRTLEPKLRGDALLDQEIAYVSGQIFNIRAEIKAREAINVQPDIVIPVQQTTK</sequence>
<dbReference type="Proteomes" id="UP000177040">
    <property type="component" value="Unassembled WGS sequence"/>
</dbReference>
<evidence type="ECO:0000313" key="2">
    <source>
        <dbReference type="EMBL" id="OGH77926.1"/>
    </source>
</evidence>